<reference evidence="3 4" key="1">
    <citation type="journal article" date="2015" name="Genome Biol. Evol.">
        <title>Comparative Genomics of a Bacterivorous Green Alga Reveals Evolutionary Causalities and Consequences of Phago-Mixotrophic Mode of Nutrition.</title>
        <authorList>
            <person name="Burns J.A."/>
            <person name="Paasch A."/>
            <person name="Narechania A."/>
            <person name="Kim E."/>
        </authorList>
    </citation>
    <scope>NUCLEOTIDE SEQUENCE [LARGE SCALE GENOMIC DNA]</scope>
    <source>
        <strain evidence="3 4">PLY_AMNH</strain>
    </source>
</reference>
<name>A0AAE0FTY9_9CHLO</name>
<feature type="coiled-coil region" evidence="1">
    <location>
        <begin position="121"/>
        <end position="148"/>
    </location>
</feature>
<keyword evidence="1" id="KW-0175">Coiled coil</keyword>
<protein>
    <submittedName>
        <fullName evidence="3">Uncharacterized protein</fullName>
    </submittedName>
</protein>
<feature type="compositionally biased region" description="Polar residues" evidence="2">
    <location>
        <begin position="162"/>
        <end position="178"/>
    </location>
</feature>
<feature type="region of interest" description="Disordered" evidence="2">
    <location>
        <begin position="1"/>
        <end position="71"/>
    </location>
</feature>
<accession>A0AAE0FTY9</accession>
<feature type="compositionally biased region" description="Basic and acidic residues" evidence="2">
    <location>
        <begin position="1"/>
        <end position="14"/>
    </location>
</feature>
<gene>
    <name evidence="3" type="ORF">CYMTET_25345</name>
</gene>
<evidence type="ECO:0000313" key="4">
    <source>
        <dbReference type="Proteomes" id="UP001190700"/>
    </source>
</evidence>
<feature type="region of interest" description="Disordered" evidence="2">
    <location>
        <begin position="162"/>
        <end position="202"/>
    </location>
</feature>
<dbReference type="AlphaFoldDB" id="A0AAE0FTY9"/>
<feature type="compositionally biased region" description="Acidic residues" evidence="2">
    <location>
        <begin position="59"/>
        <end position="71"/>
    </location>
</feature>
<sequence>MEKALEAKRAKAEGKASPVKKPANASKKAMTKVSKEVTEAGPSKSKKRKSDVVSVPNESSEEESEEEELEDYDLYIDDNITDEHGKWPQHWDDCGPPKFAEWREHGPWVTMHEMNVERALRRQTQKRLTKTEKKVKTLEKELKELRNFRVTFKEWAQTFRTVSMASSQPPPLESQSAEQAIEDTPEVSEGAEVGEPEDEDLC</sequence>
<evidence type="ECO:0000256" key="1">
    <source>
        <dbReference type="SAM" id="Coils"/>
    </source>
</evidence>
<dbReference type="EMBL" id="LGRX02013498">
    <property type="protein sequence ID" value="KAK3266006.1"/>
    <property type="molecule type" value="Genomic_DNA"/>
</dbReference>
<evidence type="ECO:0000256" key="2">
    <source>
        <dbReference type="SAM" id="MobiDB-lite"/>
    </source>
</evidence>
<comment type="caution">
    <text evidence="3">The sequence shown here is derived from an EMBL/GenBank/DDBJ whole genome shotgun (WGS) entry which is preliminary data.</text>
</comment>
<dbReference type="Proteomes" id="UP001190700">
    <property type="component" value="Unassembled WGS sequence"/>
</dbReference>
<proteinExistence type="predicted"/>
<organism evidence="3 4">
    <name type="scientific">Cymbomonas tetramitiformis</name>
    <dbReference type="NCBI Taxonomy" id="36881"/>
    <lineage>
        <taxon>Eukaryota</taxon>
        <taxon>Viridiplantae</taxon>
        <taxon>Chlorophyta</taxon>
        <taxon>Pyramimonadophyceae</taxon>
        <taxon>Pyramimonadales</taxon>
        <taxon>Pyramimonadaceae</taxon>
        <taxon>Cymbomonas</taxon>
    </lineage>
</organism>
<feature type="compositionally biased region" description="Acidic residues" evidence="2">
    <location>
        <begin position="192"/>
        <end position="202"/>
    </location>
</feature>
<keyword evidence="4" id="KW-1185">Reference proteome</keyword>
<evidence type="ECO:0000313" key="3">
    <source>
        <dbReference type="EMBL" id="KAK3266006.1"/>
    </source>
</evidence>